<feature type="region of interest" description="Disordered" evidence="1">
    <location>
        <begin position="44"/>
        <end position="69"/>
    </location>
</feature>
<sequence length="346" mass="37661">MAFRRSRGAGVQINVPPPLERLSSLVTEEESRESKRFRNTTGTFSMKNLSANGPPMAQDTSLNDDNMSSSGDEFVVDGSEEHIIAPTANPDTGKATVSYAKVVAGSSGLFDVVPYQKCDEEVVIVDEDVRVIRDGCGKPALDEGDNLGNSDKAQESFSNDKMFESWMLAKNKRRRQWKALKSDNGDGNTERLNLGLRFEVLRDEFEVTEEAESNGLDNTILKDTTVLGGSGARISKRVNSKDNFESSVLGDKVIALQQGMIPHVSARSSLGTNGRHKAVMMQSPPLKSSHQRDLVQVGSLPIDPGDPKLTPHAAATTSTSIGDDYELMITERDAPNGNKENFLLLS</sequence>
<evidence type="ECO:0000313" key="2">
    <source>
        <dbReference type="EMBL" id="KAK8538186.1"/>
    </source>
</evidence>
<reference evidence="2 3" key="1">
    <citation type="journal article" date="2024" name="G3 (Bethesda)">
        <title>Genome assembly of Hibiscus sabdariffa L. provides insights into metabolisms of medicinal natural products.</title>
        <authorList>
            <person name="Kim T."/>
        </authorList>
    </citation>
    <scope>NUCLEOTIDE SEQUENCE [LARGE SCALE GENOMIC DNA]</scope>
    <source>
        <strain evidence="2">TK-2024</strain>
        <tissue evidence="2">Old leaves</tissue>
    </source>
</reference>
<keyword evidence="3" id="KW-1185">Reference proteome</keyword>
<name>A0ABR2DGX6_9ROSI</name>
<dbReference type="Proteomes" id="UP001472677">
    <property type="component" value="Unassembled WGS sequence"/>
</dbReference>
<comment type="caution">
    <text evidence="2">The sequence shown here is derived from an EMBL/GenBank/DDBJ whole genome shotgun (WGS) entry which is preliminary data.</text>
</comment>
<organism evidence="2 3">
    <name type="scientific">Hibiscus sabdariffa</name>
    <name type="common">roselle</name>
    <dbReference type="NCBI Taxonomy" id="183260"/>
    <lineage>
        <taxon>Eukaryota</taxon>
        <taxon>Viridiplantae</taxon>
        <taxon>Streptophyta</taxon>
        <taxon>Embryophyta</taxon>
        <taxon>Tracheophyta</taxon>
        <taxon>Spermatophyta</taxon>
        <taxon>Magnoliopsida</taxon>
        <taxon>eudicotyledons</taxon>
        <taxon>Gunneridae</taxon>
        <taxon>Pentapetalae</taxon>
        <taxon>rosids</taxon>
        <taxon>malvids</taxon>
        <taxon>Malvales</taxon>
        <taxon>Malvaceae</taxon>
        <taxon>Malvoideae</taxon>
        <taxon>Hibiscus</taxon>
    </lineage>
</organism>
<protein>
    <submittedName>
        <fullName evidence="2">Uncharacterized protein</fullName>
    </submittedName>
</protein>
<feature type="compositionally biased region" description="Polar residues" evidence="1">
    <location>
        <begin position="58"/>
        <end position="69"/>
    </location>
</feature>
<gene>
    <name evidence="2" type="ORF">V6N12_044322</name>
</gene>
<dbReference type="EMBL" id="JBBPBM010000028">
    <property type="protein sequence ID" value="KAK8538186.1"/>
    <property type="molecule type" value="Genomic_DNA"/>
</dbReference>
<evidence type="ECO:0000256" key="1">
    <source>
        <dbReference type="SAM" id="MobiDB-lite"/>
    </source>
</evidence>
<evidence type="ECO:0000313" key="3">
    <source>
        <dbReference type="Proteomes" id="UP001472677"/>
    </source>
</evidence>
<accession>A0ABR2DGX6</accession>
<proteinExistence type="predicted"/>